<evidence type="ECO:0000259" key="6">
    <source>
        <dbReference type="SMART" id="SM00382"/>
    </source>
</evidence>
<dbReference type="Pfam" id="PF00004">
    <property type="entry name" value="AAA"/>
    <property type="match status" value="1"/>
</dbReference>
<accession>L8H045</accession>
<dbReference type="Pfam" id="PF09336">
    <property type="entry name" value="Vps4_C"/>
    <property type="match status" value="1"/>
</dbReference>
<feature type="compositionally biased region" description="Basic and acidic residues" evidence="5">
    <location>
        <begin position="89"/>
        <end position="113"/>
    </location>
</feature>
<dbReference type="Proteomes" id="UP000011083">
    <property type="component" value="Unassembled WGS sequence"/>
</dbReference>
<dbReference type="PROSITE" id="PS00674">
    <property type="entry name" value="AAA"/>
    <property type="match status" value="1"/>
</dbReference>
<dbReference type="InterPro" id="IPR041569">
    <property type="entry name" value="AAA_lid_3"/>
</dbReference>
<evidence type="ECO:0000256" key="1">
    <source>
        <dbReference type="ARBA" id="ARBA00006914"/>
    </source>
</evidence>
<dbReference type="InterPro" id="IPR050304">
    <property type="entry name" value="MT-severing_AAA_ATPase"/>
</dbReference>
<feature type="region of interest" description="Disordered" evidence="5">
    <location>
        <begin position="1"/>
        <end position="189"/>
    </location>
</feature>
<evidence type="ECO:0000256" key="2">
    <source>
        <dbReference type="ARBA" id="ARBA00022741"/>
    </source>
</evidence>
<dbReference type="GO" id="GO:0005524">
    <property type="term" value="F:ATP binding"/>
    <property type="evidence" value="ECO:0007669"/>
    <property type="project" value="UniProtKB-KW"/>
</dbReference>
<proteinExistence type="inferred from homology"/>
<dbReference type="SUPFAM" id="SSF52540">
    <property type="entry name" value="P-loop containing nucleoside triphosphate hydrolases"/>
    <property type="match status" value="1"/>
</dbReference>
<dbReference type="AlphaFoldDB" id="L8H045"/>
<keyword evidence="8" id="KW-1185">Reference proteome</keyword>
<comment type="similarity">
    <text evidence="1 4">Belongs to the AAA ATPase family.</text>
</comment>
<dbReference type="RefSeq" id="XP_004340629.1">
    <property type="nucleotide sequence ID" value="XM_004340581.1"/>
</dbReference>
<evidence type="ECO:0000256" key="3">
    <source>
        <dbReference type="ARBA" id="ARBA00022840"/>
    </source>
</evidence>
<evidence type="ECO:0000256" key="4">
    <source>
        <dbReference type="RuleBase" id="RU003651"/>
    </source>
</evidence>
<protein>
    <submittedName>
        <fullName evidence="7">ATPase, AAA domain containing protein</fullName>
    </submittedName>
</protein>
<dbReference type="GO" id="GO:0016887">
    <property type="term" value="F:ATP hydrolysis activity"/>
    <property type="evidence" value="ECO:0007669"/>
    <property type="project" value="InterPro"/>
</dbReference>
<reference evidence="7 8" key="1">
    <citation type="journal article" date="2013" name="Genome Biol.">
        <title>Genome of Acanthamoeba castellanii highlights extensive lateral gene transfer and early evolution of tyrosine kinase signaling.</title>
        <authorList>
            <person name="Clarke M."/>
            <person name="Lohan A.J."/>
            <person name="Liu B."/>
            <person name="Lagkouvardos I."/>
            <person name="Roy S."/>
            <person name="Zafar N."/>
            <person name="Bertelli C."/>
            <person name="Schilde C."/>
            <person name="Kianianmomeni A."/>
            <person name="Burglin T.R."/>
            <person name="Frech C."/>
            <person name="Turcotte B."/>
            <person name="Kopec K.O."/>
            <person name="Synnott J.M."/>
            <person name="Choo C."/>
            <person name="Paponov I."/>
            <person name="Finkler A."/>
            <person name="Soon Heng Tan C."/>
            <person name="Hutchins A.P."/>
            <person name="Weinmeier T."/>
            <person name="Rattei T."/>
            <person name="Chu J.S."/>
            <person name="Gimenez G."/>
            <person name="Irimia M."/>
            <person name="Rigden D.J."/>
            <person name="Fitzpatrick D.A."/>
            <person name="Lorenzo-Morales J."/>
            <person name="Bateman A."/>
            <person name="Chiu C.H."/>
            <person name="Tang P."/>
            <person name="Hegemann P."/>
            <person name="Fromm H."/>
            <person name="Raoult D."/>
            <person name="Greub G."/>
            <person name="Miranda-Saavedra D."/>
            <person name="Chen N."/>
            <person name="Nash P."/>
            <person name="Ginger M.L."/>
            <person name="Horn M."/>
            <person name="Schaap P."/>
            <person name="Caler L."/>
            <person name="Loftus B."/>
        </authorList>
    </citation>
    <scope>NUCLEOTIDE SEQUENCE [LARGE SCALE GENOMIC DNA]</scope>
    <source>
        <strain evidence="7 8">Neff</strain>
    </source>
</reference>
<dbReference type="InterPro" id="IPR015415">
    <property type="entry name" value="Spast_Vps4_C"/>
</dbReference>
<evidence type="ECO:0000313" key="7">
    <source>
        <dbReference type="EMBL" id="ELR18590.1"/>
    </source>
</evidence>
<feature type="compositionally biased region" description="Low complexity" evidence="5">
    <location>
        <begin position="1"/>
        <end position="34"/>
    </location>
</feature>
<feature type="compositionally biased region" description="Basic and acidic residues" evidence="5">
    <location>
        <begin position="154"/>
        <end position="164"/>
    </location>
</feature>
<dbReference type="OMA" id="PNTENNP"/>
<organism evidence="7 8">
    <name type="scientific">Acanthamoeba castellanii (strain ATCC 30010 / Neff)</name>
    <dbReference type="NCBI Taxonomy" id="1257118"/>
    <lineage>
        <taxon>Eukaryota</taxon>
        <taxon>Amoebozoa</taxon>
        <taxon>Discosea</taxon>
        <taxon>Longamoebia</taxon>
        <taxon>Centramoebida</taxon>
        <taxon>Acanthamoebidae</taxon>
        <taxon>Acanthamoeba</taxon>
    </lineage>
</organism>
<dbReference type="GO" id="GO:0008568">
    <property type="term" value="F:microtubule severing ATPase activity"/>
    <property type="evidence" value="ECO:0007669"/>
    <property type="project" value="TreeGrafter"/>
</dbReference>
<sequence length="497" mass="53862">MPAPSSTSYPSSSSSSYSHAGGSSNSGGSAPSLARNNGDRSTGKPQAGAPPAGGGRRRQINYGRNRYNNRQDDSPDDDNLIDMEEDGQDDSKASKKEAFMSAREKLDKDDKQKGLSSRGGSSSNSSSANGGSNAQPNARPSGLRGKRGFNPPFKGKDDKDDGRGPAKKQRRGDDDDGDERKPNTENNPLLEELLANEKLKFIDPIMVERICSEILDHSPAVGWDDIAGLAFAKKCVKEAVVLPLLRPDFFRGIRTPPKGILLFGPPGTGKTMIGKAIASQSGARFFAISASSLTSKWIGEPAVIFIDEIDSILTQRSENDQEATRRLKTEFLIQLDGAACSGEDKLLVVGATNRPAEIDEAARRRLVKRLYIPLPDTLARRSMILHYLHSLQTNLSDDHVDTVVARAQGYSGSDIKALCAEAAMGPIRNLEPELLMNLSEDQIRPIGYDDFVSAFDHVRPSVSQKDLASLQEWNEQYGSFKTTGEEALIVEADVCPP</sequence>
<dbReference type="InterPro" id="IPR003959">
    <property type="entry name" value="ATPase_AAA_core"/>
</dbReference>
<dbReference type="KEGG" id="acan:ACA1_155470"/>
<feature type="compositionally biased region" description="Acidic residues" evidence="5">
    <location>
        <begin position="74"/>
        <end position="88"/>
    </location>
</feature>
<dbReference type="FunFam" id="1.10.8.60:FF:000022">
    <property type="entry name" value="Fidgetin like 1"/>
    <property type="match status" value="1"/>
</dbReference>
<dbReference type="EMBL" id="KB007951">
    <property type="protein sequence ID" value="ELR18590.1"/>
    <property type="molecule type" value="Genomic_DNA"/>
</dbReference>
<dbReference type="OrthoDB" id="10251136at2759"/>
<dbReference type="Gene3D" id="3.40.50.300">
    <property type="entry name" value="P-loop containing nucleotide triphosphate hydrolases"/>
    <property type="match status" value="1"/>
</dbReference>
<dbReference type="Gene3D" id="1.10.8.60">
    <property type="match status" value="1"/>
</dbReference>
<keyword evidence="2 4" id="KW-0547">Nucleotide-binding</keyword>
<evidence type="ECO:0000256" key="5">
    <source>
        <dbReference type="SAM" id="MobiDB-lite"/>
    </source>
</evidence>
<dbReference type="GeneID" id="14919329"/>
<gene>
    <name evidence="7" type="ORF">ACA1_155470</name>
</gene>
<evidence type="ECO:0000313" key="8">
    <source>
        <dbReference type="Proteomes" id="UP000011083"/>
    </source>
</evidence>
<dbReference type="PANTHER" id="PTHR23074">
    <property type="entry name" value="AAA DOMAIN-CONTAINING"/>
    <property type="match status" value="1"/>
</dbReference>
<feature type="domain" description="AAA+ ATPase" evidence="6">
    <location>
        <begin position="256"/>
        <end position="376"/>
    </location>
</feature>
<dbReference type="InterPro" id="IPR003960">
    <property type="entry name" value="ATPase_AAA_CS"/>
</dbReference>
<name>L8H045_ACACF</name>
<dbReference type="Pfam" id="PF17862">
    <property type="entry name" value="AAA_lid_3"/>
    <property type="match status" value="1"/>
</dbReference>
<dbReference type="InterPro" id="IPR027417">
    <property type="entry name" value="P-loop_NTPase"/>
</dbReference>
<keyword evidence="3 4" id="KW-0067">ATP-binding</keyword>
<dbReference type="PANTHER" id="PTHR23074:SF17">
    <property type="entry name" value="FIDGETIN-LIKE PROTEIN 1"/>
    <property type="match status" value="1"/>
</dbReference>
<feature type="compositionally biased region" description="Low complexity" evidence="5">
    <location>
        <begin position="114"/>
        <end position="133"/>
    </location>
</feature>
<dbReference type="STRING" id="1257118.L8H045"/>
<dbReference type="InterPro" id="IPR003593">
    <property type="entry name" value="AAA+_ATPase"/>
</dbReference>
<dbReference type="SMART" id="SM00382">
    <property type="entry name" value="AAA"/>
    <property type="match status" value="1"/>
</dbReference>
<dbReference type="VEuPathDB" id="AmoebaDB:ACA1_155470"/>